<sequence>MWKLGVDMAMLGVEAQTVIGLRLAKIALGGPAAAVEAHLMVGEKVAAAGEAAMQVATGKSPCHVVRGYRRKVRANARRLRKG</sequence>
<accession>B8IIE1</accession>
<keyword evidence="2" id="KW-1185">Reference proteome</keyword>
<evidence type="ECO:0000313" key="1">
    <source>
        <dbReference type="EMBL" id="ACL58010.1"/>
    </source>
</evidence>
<dbReference type="KEGG" id="mno:Mnod_3069"/>
<dbReference type="OrthoDB" id="8455046at2"/>
<reference evidence="1 2" key="1">
    <citation type="submission" date="2009-01" db="EMBL/GenBank/DDBJ databases">
        <title>Complete sequence of chromosome of Methylobacterium nodulans ORS 2060.</title>
        <authorList>
            <consortium name="US DOE Joint Genome Institute"/>
            <person name="Lucas S."/>
            <person name="Copeland A."/>
            <person name="Lapidus A."/>
            <person name="Glavina del Rio T."/>
            <person name="Dalin E."/>
            <person name="Tice H."/>
            <person name="Bruce D."/>
            <person name="Goodwin L."/>
            <person name="Pitluck S."/>
            <person name="Sims D."/>
            <person name="Brettin T."/>
            <person name="Detter J.C."/>
            <person name="Han C."/>
            <person name="Larimer F."/>
            <person name="Land M."/>
            <person name="Hauser L."/>
            <person name="Kyrpides N."/>
            <person name="Ivanova N."/>
            <person name="Marx C.J."/>
            <person name="Richardson P."/>
        </authorList>
    </citation>
    <scope>NUCLEOTIDE SEQUENCE [LARGE SCALE GENOMIC DNA]</scope>
    <source>
        <strain evidence="2">LMG 21967 / CNCM I-2342 / ORS 2060</strain>
    </source>
</reference>
<name>B8IIE1_METNO</name>
<gene>
    <name evidence="1" type="ordered locus">Mnod_3069</name>
</gene>
<dbReference type="RefSeq" id="WP_015929681.1">
    <property type="nucleotide sequence ID" value="NC_011894.1"/>
</dbReference>
<dbReference type="eggNOG" id="ENOG5033C2T">
    <property type="taxonomic scope" value="Bacteria"/>
</dbReference>
<dbReference type="Proteomes" id="UP000008207">
    <property type="component" value="Chromosome"/>
</dbReference>
<dbReference type="HOGENOM" id="CLU_172301_1_1_5"/>
<proteinExistence type="predicted"/>
<protein>
    <submittedName>
        <fullName evidence="1">Uncharacterized protein</fullName>
    </submittedName>
</protein>
<organism evidence="1 2">
    <name type="scientific">Methylobacterium nodulans (strain LMG 21967 / CNCM I-2342 / ORS 2060)</name>
    <dbReference type="NCBI Taxonomy" id="460265"/>
    <lineage>
        <taxon>Bacteria</taxon>
        <taxon>Pseudomonadati</taxon>
        <taxon>Pseudomonadota</taxon>
        <taxon>Alphaproteobacteria</taxon>
        <taxon>Hyphomicrobiales</taxon>
        <taxon>Methylobacteriaceae</taxon>
        <taxon>Methylobacterium</taxon>
    </lineage>
</organism>
<dbReference type="AlphaFoldDB" id="B8IIE1"/>
<dbReference type="EMBL" id="CP001349">
    <property type="protein sequence ID" value="ACL58010.1"/>
    <property type="molecule type" value="Genomic_DNA"/>
</dbReference>
<evidence type="ECO:0000313" key="2">
    <source>
        <dbReference type="Proteomes" id="UP000008207"/>
    </source>
</evidence>